<proteinExistence type="predicted"/>
<sequence length="515" mass="55674">MVSAIGLIFNRMVGTGIFATTSTIYNLSGSVGLSLVLWVVGASIALAGMYVYMEFGSAITKNGGEKNYLEYVYKKPQFLVSAMYGSYIFFLGWASGNAIVFGQYILTAADVEVTRWNQRGIGCACLVFAFAIHSTSVKTGVYLQNILGLFKLVIVILIAITGLVGLGGHISGAPGTKNFHHAFTGGEVTGYGVVTALYNIIWSFVGYSNVNYALGEVRDPVRTLKIAGPTAVIALAIIYMLVNIAYYAVVPLDVLSTSGTIVAANFFDIAFGGKSKRAISVFVALSALGNVMSVIFSQGRIIQQLGRENILPFSRFFASQRPFDTPLVGLLQHLIVCIVTVLAPPPGDAYNFILNLISYPLNIVNLFVGIGLIYLNIQAKRGKLAWHPPIKATIPVSIYFTLASAYLVVAPYLAPSAGQSVYNSLPYYLHCVVAFGIFGFGAFYWLVWAVILPKFGGYYLYSHPKLDEADGFWRTEIIHVKNGEAPPDAVNDLHIQTEDELISGKKSNSSGSDAV</sequence>
<name>A0ACB5TCT5_AMBMO</name>
<dbReference type="Proteomes" id="UP001165064">
    <property type="component" value="Unassembled WGS sequence"/>
</dbReference>
<gene>
    <name evidence="1" type="ORF">Amon02_000786000</name>
</gene>
<evidence type="ECO:0000313" key="1">
    <source>
        <dbReference type="EMBL" id="GME86087.1"/>
    </source>
</evidence>
<organism evidence="1 2">
    <name type="scientific">Ambrosiozyma monospora</name>
    <name type="common">Yeast</name>
    <name type="synonym">Endomycopsis monosporus</name>
    <dbReference type="NCBI Taxonomy" id="43982"/>
    <lineage>
        <taxon>Eukaryota</taxon>
        <taxon>Fungi</taxon>
        <taxon>Dikarya</taxon>
        <taxon>Ascomycota</taxon>
        <taxon>Saccharomycotina</taxon>
        <taxon>Pichiomycetes</taxon>
        <taxon>Pichiales</taxon>
        <taxon>Pichiaceae</taxon>
        <taxon>Ambrosiozyma</taxon>
    </lineage>
</organism>
<comment type="caution">
    <text evidence="1">The sequence shown here is derived from an EMBL/GenBank/DDBJ whole genome shotgun (WGS) entry which is preliminary data.</text>
</comment>
<accession>A0ACB5TCT5</accession>
<keyword evidence="2" id="KW-1185">Reference proteome</keyword>
<evidence type="ECO:0000313" key="2">
    <source>
        <dbReference type="Proteomes" id="UP001165064"/>
    </source>
</evidence>
<protein>
    <submittedName>
        <fullName evidence="1">Unnamed protein product</fullName>
    </submittedName>
</protein>
<reference evidence="1" key="1">
    <citation type="submission" date="2023-04" db="EMBL/GenBank/DDBJ databases">
        <title>Ambrosiozyma monospora NBRC 10751.</title>
        <authorList>
            <person name="Ichikawa N."/>
            <person name="Sato H."/>
            <person name="Tonouchi N."/>
        </authorList>
    </citation>
    <scope>NUCLEOTIDE SEQUENCE</scope>
    <source>
        <strain evidence="1">NBRC 10751</strain>
    </source>
</reference>
<dbReference type="EMBL" id="BSXS01006740">
    <property type="protein sequence ID" value="GME86087.1"/>
    <property type="molecule type" value="Genomic_DNA"/>
</dbReference>